<dbReference type="OrthoDB" id="6431995at2759"/>
<dbReference type="EMBL" id="BMAV01013227">
    <property type="protein sequence ID" value="GFY60633.1"/>
    <property type="molecule type" value="Genomic_DNA"/>
</dbReference>
<reference evidence="3" key="1">
    <citation type="submission" date="2020-08" db="EMBL/GenBank/DDBJ databases">
        <title>Multicomponent nature underlies the extraordinary mechanical properties of spider dragline silk.</title>
        <authorList>
            <person name="Kono N."/>
            <person name="Nakamura H."/>
            <person name="Mori M."/>
            <person name="Yoshida Y."/>
            <person name="Ohtoshi R."/>
            <person name="Malay A.D."/>
            <person name="Moran D.A.P."/>
            <person name="Tomita M."/>
            <person name="Numata K."/>
            <person name="Arakawa K."/>
        </authorList>
    </citation>
    <scope>NUCLEOTIDE SEQUENCE</scope>
</reference>
<dbReference type="Pfam" id="PF20985">
    <property type="entry name" value="Legum_prodom"/>
    <property type="match status" value="1"/>
</dbReference>
<dbReference type="PANTHER" id="PTHR12000:SF42">
    <property type="entry name" value="LEGUMAIN"/>
    <property type="match status" value="1"/>
</dbReference>
<dbReference type="GO" id="GO:0005773">
    <property type="term" value="C:vacuole"/>
    <property type="evidence" value="ECO:0007669"/>
    <property type="project" value="GOC"/>
</dbReference>
<dbReference type="GO" id="GO:0004197">
    <property type="term" value="F:cysteine-type endopeptidase activity"/>
    <property type="evidence" value="ECO:0007669"/>
    <property type="project" value="TreeGrafter"/>
</dbReference>
<dbReference type="GO" id="GO:0051603">
    <property type="term" value="P:proteolysis involved in protein catabolic process"/>
    <property type="evidence" value="ECO:0007669"/>
    <property type="project" value="TreeGrafter"/>
</dbReference>
<evidence type="ECO:0000313" key="4">
    <source>
        <dbReference type="Proteomes" id="UP000886998"/>
    </source>
</evidence>
<dbReference type="AlphaFoldDB" id="A0A8X7CBH1"/>
<evidence type="ECO:0000313" key="3">
    <source>
        <dbReference type="EMBL" id="GFY60633.1"/>
    </source>
</evidence>
<dbReference type="Gene3D" id="1.10.132.130">
    <property type="match status" value="1"/>
</dbReference>
<dbReference type="InterPro" id="IPR048501">
    <property type="entry name" value="Legum_prodom"/>
</dbReference>
<name>A0A8X7CBH1_9ARAC</name>
<comment type="similarity">
    <text evidence="1">Belongs to the peptidase C13 family.</text>
</comment>
<keyword evidence="4" id="KW-1185">Reference proteome</keyword>
<dbReference type="GO" id="GO:0006624">
    <property type="term" value="P:vacuolar protein processing"/>
    <property type="evidence" value="ECO:0007669"/>
    <property type="project" value="TreeGrafter"/>
</dbReference>
<dbReference type="PANTHER" id="PTHR12000">
    <property type="entry name" value="HEMOGLOBINASE FAMILY MEMBER"/>
    <property type="match status" value="1"/>
</dbReference>
<comment type="caution">
    <text evidence="3">The sequence shown here is derived from an EMBL/GenBank/DDBJ whole genome shotgun (WGS) entry which is preliminary data.</text>
</comment>
<accession>A0A8X7CBH1</accession>
<dbReference type="FunFam" id="1.10.132.130:FF:000001">
    <property type="entry name" value="Vacuolar-processing enzyme beta-isozyme"/>
    <property type="match status" value="1"/>
</dbReference>
<protein>
    <recommendedName>
        <fullName evidence="2">Legumain prodomain domain-containing protein</fullName>
    </recommendedName>
</protein>
<dbReference type="InterPro" id="IPR046427">
    <property type="entry name" value="Legumain_prodom_sf"/>
</dbReference>
<sequence>MRGESIAQLPVSEFQGRKDSMLFFVPKVEKDSVRSRDVHIEIVKRKLMKSNSEEEQSVLTKKLNKMIRNREFLSEKVREIVTEIFHNYNQVTDVIENRYKLRNFECYDEVRAFFNEECFRLSKNEYALDFMYILVNLCEKKISPEEIMRAMETVCVHPPVYDIL</sequence>
<dbReference type="CDD" id="cd21115">
    <property type="entry name" value="legumain_C"/>
    <property type="match status" value="1"/>
</dbReference>
<dbReference type="Proteomes" id="UP000886998">
    <property type="component" value="Unassembled WGS sequence"/>
</dbReference>
<evidence type="ECO:0000256" key="1">
    <source>
        <dbReference type="ARBA" id="ARBA00009941"/>
    </source>
</evidence>
<gene>
    <name evidence="3" type="ORF">TNIN_327151</name>
</gene>
<feature type="domain" description="Legumain prodomain" evidence="2">
    <location>
        <begin position="61"/>
        <end position="155"/>
    </location>
</feature>
<organism evidence="3 4">
    <name type="scientific">Trichonephila inaurata madagascariensis</name>
    <dbReference type="NCBI Taxonomy" id="2747483"/>
    <lineage>
        <taxon>Eukaryota</taxon>
        <taxon>Metazoa</taxon>
        <taxon>Ecdysozoa</taxon>
        <taxon>Arthropoda</taxon>
        <taxon>Chelicerata</taxon>
        <taxon>Arachnida</taxon>
        <taxon>Araneae</taxon>
        <taxon>Araneomorphae</taxon>
        <taxon>Entelegynae</taxon>
        <taxon>Araneoidea</taxon>
        <taxon>Nephilidae</taxon>
        <taxon>Trichonephila</taxon>
        <taxon>Trichonephila inaurata</taxon>
    </lineage>
</organism>
<dbReference type="InterPro" id="IPR001096">
    <property type="entry name" value="Peptidase_C13"/>
</dbReference>
<evidence type="ECO:0000259" key="2">
    <source>
        <dbReference type="Pfam" id="PF20985"/>
    </source>
</evidence>
<proteinExistence type="inferred from homology"/>